<keyword evidence="1" id="KW-1133">Transmembrane helix</keyword>
<keyword evidence="3" id="KW-1185">Reference proteome</keyword>
<feature type="transmembrane region" description="Helical" evidence="1">
    <location>
        <begin position="29"/>
        <end position="61"/>
    </location>
</feature>
<reference evidence="2" key="1">
    <citation type="submission" date="2021-10" db="EMBL/GenBank/DDBJ databases">
        <authorList>
            <person name="Lavering E.D."/>
            <person name="James R."/>
            <person name="Fairholm J.D."/>
            <person name="Ogilvie B.H."/>
            <person name="Thurgood T.L."/>
            <person name="Robison R.A."/>
            <person name="Grose J.H."/>
        </authorList>
    </citation>
    <scope>NUCLEOTIDE SEQUENCE</scope>
</reference>
<name>A0AAE9CEA1_9CAUD</name>
<proteinExistence type="predicted"/>
<gene>
    <name evidence="2" type="ORF">NATE_171</name>
</gene>
<dbReference type="EMBL" id="OK499992">
    <property type="protein sequence ID" value="UGO51024.1"/>
    <property type="molecule type" value="Genomic_DNA"/>
</dbReference>
<sequence>MTSNPIFAIIYLKLEVIKMKRVQRVWAEYLRVVFAMIWFLVYGAIWFGVMLSILYFMAWIVR</sequence>
<dbReference type="Proteomes" id="UP000827544">
    <property type="component" value="Segment"/>
</dbReference>
<organism evidence="2 3">
    <name type="scientific">Bacillus phage vB_BanS_Nate</name>
    <dbReference type="NCBI Taxonomy" id="2894788"/>
    <lineage>
        <taxon>Viruses</taxon>
        <taxon>Duplodnaviria</taxon>
        <taxon>Heunggongvirae</taxon>
        <taxon>Uroviricota</taxon>
        <taxon>Caudoviricetes</taxon>
        <taxon>Joanripponvirinae</taxon>
        <taxon>Natevirus</taxon>
        <taxon>Natevirus nate</taxon>
    </lineage>
</organism>
<protein>
    <submittedName>
        <fullName evidence="2">Uncharacterized protein</fullName>
    </submittedName>
</protein>
<keyword evidence="1" id="KW-0812">Transmembrane</keyword>
<keyword evidence="1" id="KW-0472">Membrane</keyword>
<evidence type="ECO:0000256" key="1">
    <source>
        <dbReference type="SAM" id="Phobius"/>
    </source>
</evidence>
<evidence type="ECO:0000313" key="2">
    <source>
        <dbReference type="EMBL" id="UGO51024.1"/>
    </source>
</evidence>
<accession>A0AAE9CEA1</accession>
<evidence type="ECO:0000313" key="3">
    <source>
        <dbReference type="Proteomes" id="UP000827544"/>
    </source>
</evidence>